<comment type="caution">
    <text evidence="2">The sequence shown here is derived from an EMBL/GenBank/DDBJ whole genome shotgun (WGS) entry which is preliminary data.</text>
</comment>
<dbReference type="EMBL" id="JACJTU010000092">
    <property type="protein sequence ID" value="MBD2739538.1"/>
    <property type="molecule type" value="Genomic_DNA"/>
</dbReference>
<evidence type="ECO:0000313" key="2">
    <source>
        <dbReference type="EMBL" id="MBD2739538.1"/>
    </source>
</evidence>
<organism evidence="2 3">
    <name type="scientific">Nostoc paludosum FACHB-159</name>
    <dbReference type="NCBI Taxonomy" id="2692908"/>
    <lineage>
        <taxon>Bacteria</taxon>
        <taxon>Bacillati</taxon>
        <taxon>Cyanobacteriota</taxon>
        <taxon>Cyanophyceae</taxon>
        <taxon>Nostocales</taxon>
        <taxon>Nostocaceae</taxon>
        <taxon>Nostoc</taxon>
    </lineage>
</organism>
<evidence type="ECO:0000259" key="1">
    <source>
        <dbReference type="PROSITE" id="PS51186"/>
    </source>
</evidence>
<name>A0ABR8KNV8_9NOSO</name>
<proteinExistence type="predicted"/>
<feature type="domain" description="N-acetyltransferase" evidence="1">
    <location>
        <begin position="6"/>
        <end position="133"/>
    </location>
</feature>
<dbReference type="PROSITE" id="PS51186">
    <property type="entry name" value="GNAT"/>
    <property type="match status" value="1"/>
</dbReference>
<dbReference type="Proteomes" id="UP000637383">
    <property type="component" value="Unassembled WGS sequence"/>
</dbReference>
<dbReference type="InterPro" id="IPR016181">
    <property type="entry name" value="Acyl_CoA_acyltransferase"/>
</dbReference>
<protein>
    <submittedName>
        <fullName evidence="2">GNAT family N-acetyltransferase</fullName>
    </submittedName>
</protein>
<gene>
    <name evidence="2" type="ORF">H6H03_37760</name>
</gene>
<sequence>MLQPGYILRKAKPTDMWAIVFSIIRARLDASQLKWHQFLVIEHNGSLVAFGQLRNFQAAQELGSLFVMPACRNSGLGTFIIQHLIAESTQPLYLKCLDQRLEKFYAKRGFVPVRFEKLPTSLKSKFYFSNFRKNFFKAFVVFMKYQDYS</sequence>
<dbReference type="InterPro" id="IPR000182">
    <property type="entry name" value="GNAT_dom"/>
</dbReference>
<dbReference type="Gene3D" id="3.40.630.30">
    <property type="match status" value="1"/>
</dbReference>
<reference evidence="2 3" key="1">
    <citation type="journal article" date="2020" name="ISME J.">
        <title>Comparative genomics reveals insights into cyanobacterial evolution and habitat adaptation.</title>
        <authorList>
            <person name="Chen M.Y."/>
            <person name="Teng W.K."/>
            <person name="Zhao L."/>
            <person name="Hu C.X."/>
            <person name="Zhou Y.K."/>
            <person name="Han B.P."/>
            <person name="Song L.R."/>
            <person name="Shu W.S."/>
        </authorList>
    </citation>
    <scope>NUCLEOTIDE SEQUENCE [LARGE SCALE GENOMIC DNA]</scope>
    <source>
        <strain evidence="2 3">FACHB-159</strain>
    </source>
</reference>
<dbReference type="SUPFAM" id="SSF55729">
    <property type="entry name" value="Acyl-CoA N-acyltransferases (Nat)"/>
    <property type="match status" value="1"/>
</dbReference>
<evidence type="ECO:0000313" key="3">
    <source>
        <dbReference type="Proteomes" id="UP000637383"/>
    </source>
</evidence>
<accession>A0ABR8KNV8</accession>
<dbReference type="RefSeq" id="WP_190960033.1">
    <property type="nucleotide sequence ID" value="NZ_JACJTU010000092.1"/>
</dbReference>
<dbReference type="CDD" id="cd04301">
    <property type="entry name" value="NAT_SF"/>
    <property type="match status" value="1"/>
</dbReference>
<dbReference type="Pfam" id="PF13508">
    <property type="entry name" value="Acetyltransf_7"/>
    <property type="match status" value="1"/>
</dbReference>
<keyword evidence="3" id="KW-1185">Reference proteome</keyword>